<dbReference type="InterPro" id="IPR025944">
    <property type="entry name" value="Sigma_54_int_dom_CS"/>
</dbReference>
<keyword evidence="5" id="KW-0804">Transcription</keyword>
<evidence type="ECO:0000313" key="9">
    <source>
        <dbReference type="EMBL" id="OGL47157.1"/>
    </source>
</evidence>
<protein>
    <submittedName>
        <fullName evidence="9">Fis family transcriptional regulator</fullName>
    </submittedName>
</protein>
<dbReference type="Gene3D" id="3.40.50.300">
    <property type="entry name" value="P-loop containing nucleotide triphosphate hydrolases"/>
    <property type="match status" value="1"/>
</dbReference>
<feature type="domain" description="PAC" evidence="8">
    <location>
        <begin position="78"/>
        <end position="130"/>
    </location>
</feature>
<dbReference type="AlphaFoldDB" id="A0A1F7S235"/>
<evidence type="ECO:0000313" key="10">
    <source>
        <dbReference type="Proteomes" id="UP000179266"/>
    </source>
</evidence>
<dbReference type="PANTHER" id="PTHR32071">
    <property type="entry name" value="TRANSCRIPTIONAL REGULATORY PROTEIN"/>
    <property type="match status" value="1"/>
</dbReference>
<dbReference type="Gene3D" id="1.10.10.60">
    <property type="entry name" value="Homeodomain-like"/>
    <property type="match status" value="1"/>
</dbReference>
<dbReference type="SMART" id="SM00091">
    <property type="entry name" value="PAS"/>
    <property type="match status" value="1"/>
</dbReference>
<evidence type="ECO:0000256" key="3">
    <source>
        <dbReference type="ARBA" id="ARBA00023015"/>
    </source>
</evidence>
<evidence type="ECO:0000259" key="6">
    <source>
        <dbReference type="PROSITE" id="PS50045"/>
    </source>
</evidence>
<name>A0A1F7S235_9BACT</name>
<evidence type="ECO:0000259" key="8">
    <source>
        <dbReference type="PROSITE" id="PS50113"/>
    </source>
</evidence>
<proteinExistence type="predicted"/>
<dbReference type="SUPFAM" id="SSF55785">
    <property type="entry name" value="PYP-like sensor domain (PAS domain)"/>
    <property type="match status" value="1"/>
</dbReference>
<keyword evidence="1" id="KW-0547">Nucleotide-binding</keyword>
<dbReference type="Gene3D" id="3.30.450.20">
    <property type="entry name" value="PAS domain"/>
    <property type="match status" value="1"/>
</dbReference>
<dbReference type="InterPro" id="IPR000700">
    <property type="entry name" value="PAS-assoc_C"/>
</dbReference>
<evidence type="ECO:0000256" key="4">
    <source>
        <dbReference type="ARBA" id="ARBA00023125"/>
    </source>
</evidence>
<dbReference type="SUPFAM" id="SSF52540">
    <property type="entry name" value="P-loop containing nucleoside triphosphate hydrolases"/>
    <property type="match status" value="1"/>
</dbReference>
<evidence type="ECO:0000256" key="5">
    <source>
        <dbReference type="ARBA" id="ARBA00023163"/>
    </source>
</evidence>
<dbReference type="Pfam" id="PF00158">
    <property type="entry name" value="Sigma54_activat"/>
    <property type="match status" value="1"/>
</dbReference>
<dbReference type="InterPro" id="IPR025943">
    <property type="entry name" value="Sigma_54_int_dom_ATP-bd_2"/>
</dbReference>
<dbReference type="PROSITE" id="PS00676">
    <property type="entry name" value="SIGMA54_INTERACT_2"/>
    <property type="match status" value="1"/>
</dbReference>
<dbReference type="Proteomes" id="UP000179266">
    <property type="component" value="Unassembled WGS sequence"/>
</dbReference>
<comment type="caution">
    <text evidence="9">The sequence shown here is derived from an EMBL/GenBank/DDBJ whole genome shotgun (WGS) entry which is preliminary data.</text>
</comment>
<dbReference type="PROSITE" id="PS50113">
    <property type="entry name" value="PAC"/>
    <property type="match status" value="1"/>
</dbReference>
<dbReference type="Pfam" id="PF02954">
    <property type="entry name" value="HTH_8"/>
    <property type="match status" value="1"/>
</dbReference>
<dbReference type="PROSITE" id="PS50045">
    <property type="entry name" value="SIGMA54_INTERACT_4"/>
    <property type="match status" value="1"/>
</dbReference>
<evidence type="ECO:0000256" key="1">
    <source>
        <dbReference type="ARBA" id="ARBA00022741"/>
    </source>
</evidence>
<dbReference type="NCBIfam" id="TIGR00229">
    <property type="entry name" value="sensory_box"/>
    <property type="match status" value="1"/>
</dbReference>
<evidence type="ECO:0000256" key="2">
    <source>
        <dbReference type="ARBA" id="ARBA00022840"/>
    </source>
</evidence>
<dbReference type="SUPFAM" id="SSF46689">
    <property type="entry name" value="Homeodomain-like"/>
    <property type="match status" value="1"/>
</dbReference>
<dbReference type="GO" id="GO:0043565">
    <property type="term" value="F:sequence-specific DNA binding"/>
    <property type="evidence" value="ECO:0007669"/>
    <property type="project" value="InterPro"/>
</dbReference>
<dbReference type="InterPro" id="IPR027417">
    <property type="entry name" value="P-loop_NTPase"/>
</dbReference>
<gene>
    <name evidence="9" type="ORF">A2161_14175</name>
</gene>
<keyword evidence="4" id="KW-0238">DNA-binding</keyword>
<dbReference type="InterPro" id="IPR035965">
    <property type="entry name" value="PAS-like_dom_sf"/>
</dbReference>
<dbReference type="GO" id="GO:0006355">
    <property type="term" value="P:regulation of DNA-templated transcription"/>
    <property type="evidence" value="ECO:0007669"/>
    <property type="project" value="InterPro"/>
</dbReference>
<dbReference type="PROSITE" id="PS50112">
    <property type="entry name" value="PAS"/>
    <property type="match status" value="1"/>
</dbReference>
<reference evidence="9 10" key="1">
    <citation type="journal article" date="2016" name="Nat. Commun.">
        <title>Thousands of microbial genomes shed light on interconnected biogeochemical processes in an aquifer system.</title>
        <authorList>
            <person name="Anantharaman K."/>
            <person name="Brown C.T."/>
            <person name="Hug L.A."/>
            <person name="Sharon I."/>
            <person name="Castelle C.J."/>
            <person name="Probst A.J."/>
            <person name="Thomas B.C."/>
            <person name="Singh A."/>
            <person name="Wilkins M.J."/>
            <person name="Karaoz U."/>
            <person name="Brodie E.L."/>
            <person name="Williams K.H."/>
            <person name="Hubbard S.S."/>
            <person name="Banfield J.F."/>
        </authorList>
    </citation>
    <scope>NUCLEOTIDE SEQUENCE [LARGE SCALE GENOMIC DNA]</scope>
</reference>
<dbReference type="InterPro" id="IPR000014">
    <property type="entry name" value="PAS"/>
</dbReference>
<dbReference type="CDD" id="cd00009">
    <property type="entry name" value="AAA"/>
    <property type="match status" value="1"/>
</dbReference>
<dbReference type="InterPro" id="IPR002078">
    <property type="entry name" value="Sigma_54_int"/>
</dbReference>
<dbReference type="InterPro" id="IPR058031">
    <property type="entry name" value="AAA_lid_NorR"/>
</dbReference>
<keyword evidence="3" id="KW-0805">Transcription regulation</keyword>
<dbReference type="PANTHER" id="PTHR32071:SF57">
    <property type="entry name" value="C4-DICARBOXYLATE TRANSPORT TRANSCRIPTIONAL REGULATORY PROTEIN DCTD"/>
    <property type="match status" value="1"/>
</dbReference>
<accession>A0A1F7S235</accession>
<dbReference type="EMBL" id="MGDD01000095">
    <property type="protein sequence ID" value="OGL47157.1"/>
    <property type="molecule type" value="Genomic_DNA"/>
</dbReference>
<dbReference type="FunFam" id="3.40.50.300:FF:000006">
    <property type="entry name" value="DNA-binding transcriptional regulator NtrC"/>
    <property type="match status" value="1"/>
</dbReference>
<keyword evidence="2" id="KW-0067">ATP-binding</keyword>
<dbReference type="InterPro" id="IPR002197">
    <property type="entry name" value="HTH_Fis"/>
</dbReference>
<sequence length="443" mass="50236">MNKIKNEHTEVILNSIADGVFTVDSNWRVTSFNRAAETITGIPGKEALGKLCREVFRADICETGCILRKTMESGNPIVNQFINIVRADGKKIPISVSTALLKNPDGKVIGAVETFRDLTLVEELRKEITKQHRFEDIISRNHKMQKIFSIIPQLAESDSTVLLEGSSGTGKELFAKAIHNVSHRRNKPFIIVNCGALPDTLLESELFGHKAGAFTDAKWDKPGRFTIAEGGTIFLDEIGDVSPALQVRLLRVLQDKKYEPLGSNQTLKADIRIITATNKQLDSEVTAGRFREDLYYRINVIKITLPDLKERKEDIPLLVEHFIIHFNRLKNKEITGVSDTVMKSFMRHDWPGNIRQLLNCIEHAYILCPRGIIDIRHLPEEFQIKGAASDSINNLSLRELEKKVIIDALNRNEWKKMTTAKELGIDKNTLRRKILRFNIQKPD</sequence>
<organism evidence="9 10">
    <name type="scientific">Candidatus Schekmanbacteria bacterium RBG_13_48_7</name>
    <dbReference type="NCBI Taxonomy" id="1817878"/>
    <lineage>
        <taxon>Bacteria</taxon>
        <taxon>Candidatus Schekmaniibacteriota</taxon>
    </lineage>
</organism>
<dbReference type="InterPro" id="IPR009057">
    <property type="entry name" value="Homeodomain-like_sf"/>
</dbReference>
<dbReference type="InterPro" id="IPR013767">
    <property type="entry name" value="PAS_fold"/>
</dbReference>
<dbReference type="CDD" id="cd00130">
    <property type="entry name" value="PAS"/>
    <property type="match status" value="1"/>
</dbReference>
<dbReference type="SMART" id="SM00382">
    <property type="entry name" value="AAA"/>
    <property type="match status" value="1"/>
</dbReference>
<dbReference type="Gene3D" id="1.10.8.60">
    <property type="match status" value="1"/>
</dbReference>
<dbReference type="Pfam" id="PF00989">
    <property type="entry name" value="PAS"/>
    <property type="match status" value="1"/>
</dbReference>
<dbReference type="Pfam" id="PF25601">
    <property type="entry name" value="AAA_lid_14"/>
    <property type="match status" value="1"/>
</dbReference>
<dbReference type="PROSITE" id="PS00688">
    <property type="entry name" value="SIGMA54_INTERACT_3"/>
    <property type="match status" value="1"/>
</dbReference>
<evidence type="ECO:0000259" key="7">
    <source>
        <dbReference type="PROSITE" id="PS50112"/>
    </source>
</evidence>
<feature type="domain" description="PAS" evidence="7">
    <location>
        <begin position="5"/>
        <end position="50"/>
    </location>
</feature>
<dbReference type="PRINTS" id="PR01590">
    <property type="entry name" value="HTHFIS"/>
</dbReference>
<dbReference type="InterPro" id="IPR003593">
    <property type="entry name" value="AAA+_ATPase"/>
</dbReference>
<dbReference type="GO" id="GO:0005524">
    <property type="term" value="F:ATP binding"/>
    <property type="evidence" value="ECO:0007669"/>
    <property type="project" value="UniProtKB-KW"/>
</dbReference>
<feature type="domain" description="Sigma-54 factor interaction" evidence="6">
    <location>
        <begin position="137"/>
        <end position="366"/>
    </location>
</feature>